<proteinExistence type="predicted"/>
<evidence type="ECO:0000313" key="1">
    <source>
        <dbReference type="EMBL" id="KKL55809.1"/>
    </source>
</evidence>
<comment type="caution">
    <text evidence="1">The sequence shown here is derived from an EMBL/GenBank/DDBJ whole genome shotgun (WGS) entry which is preliminary data.</text>
</comment>
<name>A0A0F9D2S0_9ZZZZ</name>
<organism evidence="1">
    <name type="scientific">marine sediment metagenome</name>
    <dbReference type="NCBI Taxonomy" id="412755"/>
    <lineage>
        <taxon>unclassified sequences</taxon>
        <taxon>metagenomes</taxon>
        <taxon>ecological metagenomes</taxon>
    </lineage>
</organism>
<reference evidence="1" key="1">
    <citation type="journal article" date="2015" name="Nature">
        <title>Complex archaea that bridge the gap between prokaryotes and eukaryotes.</title>
        <authorList>
            <person name="Spang A."/>
            <person name="Saw J.H."/>
            <person name="Jorgensen S.L."/>
            <person name="Zaremba-Niedzwiedzka K."/>
            <person name="Martijn J."/>
            <person name="Lind A.E."/>
            <person name="van Eijk R."/>
            <person name="Schleper C."/>
            <person name="Guy L."/>
            <person name="Ettema T.J."/>
        </authorList>
    </citation>
    <scope>NUCLEOTIDE SEQUENCE</scope>
</reference>
<sequence length="72" mass="7444">MAGATVSGVDLEKLAGYLDGSNFNIPGICEANKGEFTTLECGGKDGIDTEVTLSGGTILKFKSGILYEVETP</sequence>
<gene>
    <name evidence="1" type="ORF">LCGC14_2251690</name>
</gene>
<dbReference type="EMBL" id="LAZR01030707">
    <property type="protein sequence ID" value="KKL55809.1"/>
    <property type="molecule type" value="Genomic_DNA"/>
</dbReference>
<dbReference type="AlphaFoldDB" id="A0A0F9D2S0"/>
<accession>A0A0F9D2S0</accession>
<protein>
    <submittedName>
        <fullName evidence="1">Uncharacterized protein</fullName>
    </submittedName>
</protein>